<name>A0A8S4DYB2_PLUXY</name>
<keyword evidence="4" id="KW-1185">Reference proteome</keyword>
<feature type="chain" id="PRO_5035763765" evidence="2">
    <location>
        <begin position="32"/>
        <end position="407"/>
    </location>
</feature>
<feature type="compositionally biased region" description="Acidic residues" evidence="1">
    <location>
        <begin position="396"/>
        <end position="407"/>
    </location>
</feature>
<feature type="compositionally biased region" description="Pro residues" evidence="1">
    <location>
        <begin position="300"/>
        <end position="311"/>
    </location>
</feature>
<feature type="region of interest" description="Disordered" evidence="1">
    <location>
        <begin position="274"/>
        <end position="313"/>
    </location>
</feature>
<accession>A0A8S4DYB2</accession>
<sequence>MAAQSFTKSSKMALASFCALGITLLLQSTFGAIVGGTNNGNANQNNQLLSLVMQSLANNNNNALNVNPSIAAANPINCNQQIDVKRQQNSNNNVANLALAQNSQPLDISLANPALSGQVSKNMPKEIKCPQTAAAVANWALQSQNNQAPLTSLNYPAGQAQTTLSTNPAVINAVRNLLAKSCSCNQVNEQPVSGGSQNKFTFPVTFVNKQTGNPIPMKLTPTGVQPEQNQQVALLAQSNYSPAQPIVQNQPSVVLGNQPCSNALGGQPLVMSVEQQPRPQQQPQPQPQQQPSFSIVLCPPSQPGSPAPTQPCAPAATSYYQPNVKYVNPGSKKSSLKKILPLLFDLLNEKDGCMCGRGCGCGYCGGCSDPGPGAPEDDDEGAPLYRERKSHKNEVEENDTTAESYDN</sequence>
<dbReference type="AlphaFoldDB" id="A0A8S4DYB2"/>
<evidence type="ECO:0000313" key="3">
    <source>
        <dbReference type="EMBL" id="CAG9107422.1"/>
    </source>
</evidence>
<reference evidence="3" key="1">
    <citation type="submission" date="2020-11" db="EMBL/GenBank/DDBJ databases">
        <authorList>
            <person name="Whiteford S."/>
        </authorList>
    </citation>
    <scope>NUCLEOTIDE SEQUENCE</scope>
</reference>
<keyword evidence="2" id="KW-0732">Signal</keyword>
<proteinExistence type="predicted"/>
<organism evidence="3 4">
    <name type="scientific">Plutella xylostella</name>
    <name type="common">Diamondback moth</name>
    <name type="synonym">Plutella maculipennis</name>
    <dbReference type="NCBI Taxonomy" id="51655"/>
    <lineage>
        <taxon>Eukaryota</taxon>
        <taxon>Metazoa</taxon>
        <taxon>Ecdysozoa</taxon>
        <taxon>Arthropoda</taxon>
        <taxon>Hexapoda</taxon>
        <taxon>Insecta</taxon>
        <taxon>Pterygota</taxon>
        <taxon>Neoptera</taxon>
        <taxon>Endopterygota</taxon>
        <taxon>Lepidoptera</taxon>
        <taxon>Glossata</taxon>
        <taxon>Ditrysia</taxon>
        <taxon>Yponomeutoidea</taxon>
        <taxon>Plutellidae</taxon>
        <taxon>Plutella</taxon>
    </lineage>
</organism>
<protein>
    <submittedName>
        <fullName evidence="3">(diamondback moth) hypothetical protein</fullName>
    </submittedName>
</protein>
<comment type="caution">
    <text evidence="3">The sequence shown here is derived from an EMBL/GenBank/DDBJ whole genome shotgun (WGS) entry which is preliminary data.</text>
</comment>
<dbReference type="Proteomes" id="UP000653454">
    <property type="component" value="Unassembled WGS sequence"/>
</dbReference>
<feature type="region of interest" description="Disordered" evidence="1">
    <location>
        <begin position="370"/>
        <end position="407"/>
    </location>
</feature>
<dbReference type="EMBL" id="CAJHNJ030000010">
    <property type="protein sequence ID" value="CAG9107422.1"/>
    <property type="molecule type" value="Genomic_DNA"/>
</dbReference>
<evidence type="ECO:0000313" key="4">
    <source>
        <dbReference type="Proteomes" id="UP000653454"/>
    </source>
</evidence>
<gene>
    <name evidence="3" type="ORF">PLXY2_LOCUS4014</name>
</gene>
<feature type="signal peptide" evidence="2">
    <location>
        <begin position="1"/>
        <end position="31"/>
    </location>
</feature>
<evidence type="ECO:0000256" key="1">
    <source>
        <dbReference type="SAM" id="MobiDB-lite"/>
    </source>
</evidence>
<evidence type="ECO:0000256" key="2">
    <source>
        <dbReference type="SAM" id="SignalP"/>
    </source>
</evidence>